<evidence type="ECO:0000313" key="11">
    <source>
        <dbReference type="Proteomes" id="UP001595705"/>
    </source>
</evidence>
<organism evidence="10 11">
    <name type="scientific">Luteimonas soli</name>
    <dbReference type="NCBI Taxonomy" id="1648966"/>
    <lineage>
        <taxon>Bacteria</taxon>
        <taxon>Pseudomonadati</taxon>
        <taxon>Pseudomonadota</taxon>
        <taxon>Gammaproteobacteria</taxon>
        <taxon>Lysobacterales</taxon>
        <taxon>Lysobacteraceae</taxon>
        <taxon>Luteimonas</taxon>
    </lineage>
</organism>
<keyword evidence="11" id="KW-1185">Reference proteome</keyword>
<dbReference type="PANTHER" id="PTHR33751:SF9">
    <property type="entry name" value="CYTOCHROME C4"/>
    <property type="match status" value="1"/>
</dbReference>
<dbReference type="PANTHER" id="PTHR33751">
    <property type="entry name" value="CBB3-TYPE CYTOCHROME C OXIDASE SUBUNIT FIXP"/>
    <property type="match status" value="1"/>
</dbReference>
<evidence type="ECO:0000256" key="6">
    <source>
        <dbReference type="PROSITE-ProRule" id="PRU00433"/>
    </source>
</evidence>
<accession>A0ABV7XKP8</accession>
<dbReference type="PROSITE" id="PS51007">
    <property type="entry name" value="CYTC"/>
    <property type="match status" value="1"/>
</dbReference>
<evidence type="ECO:0000256" key="7">
    <source>
        <dbReference type="SAM" id="MobiDB-lite"/>
    </source>
</evidence>
<proteinExistence type="predicted"/>
<dbReference type="RefSeq" id="WP_386742746.1">
    <property type="nucleotide sequence ID" value="NZ_JBHRYA010000003.1"/>
</dbReference>
<dbReference type="Proteomes" id="UP001595705">
    <property type="component" value="Unassembled WGS sequence"/>
</dbReference>
<dbReference type="InterPro" id="IPR036909">
    <property type="entry name" value="Cyt_c-like_dom_sf"/>
</dbReference>
<dbReference type="Gene3D" id="1.10.760.10">
    <property type="entry name" value="Cytochrome c-like domain"/>
    <property type="match status" value="1"/>
</dbReference>
<dbReference type="EMBL" id="JBHRYA010000003">
    <property type="protein sequence ID" value="MFC3715643.1"/>
    <property type="molecule type" value="Genomic_DNA"/>
</dbReference>
<evidence type="ECO:0000256" key="3">
    <source>
        <dbReference type="ARBA" id="ARBA00022723"/>
    </source>
</evidence>
<gene>
    <name evidence="10" type="ORF">ACFONC_05710</name>
</gene>
<feature type="region of interest" description="Disordered" evidence="7">
    <location>
        <begin position="23"/>
        <end position="76"/>
    </location>
</feature>
<evidence type="ECO:0000256" key="5">
    <source>
        <dbReference type="ARBA" id="ARBA00023004"/>
    </source>
</evidence>
<keyword evidence="1" id="KW-0813">Transport</keyword>
<evidence type="ECO:0000256" key="4">
    <source>
        <dbReference type="ARBA" id="ARBA00022982"/>
    </source>
</evidence>
<feature type="domain" description="Cytochrome c" evidence="9">
    <location>
        <begin position="49"/>
        <end position="136"/>
    </location>
</feature>
<feature type="signal peptide" evidence="8">
    <location>
        <begin position="1"/>
        <end position="19"/>
    </location>
</feature>
<evidence type="ECO:0000256" key="2">
    <source>
        <dbReference type="ARBA" id="ARBA00022617"/>
    </source>
</evidence>
<protein>
    <submittedName>
        <fullName evidence="10">C-type cytochrome</fullName>
    </submittedName>
</protein>
<keyword evidence="8" id="KW-0732">Signal</keyword>
<keyword evidence="3 6" id="KW-0479">Metal-binding</keyword>
<evidence type="ECO:0000313" key="10">
    <source>
        <dbReference type="EMBL" id="MFC3715643.1"/>
    </source>
</evidence>
<comment type="caution">
    <text evidence="10">The sequence shown here is derived from an EMBL/GenBank/DDBJ whole genome shotgun (WGS) entry which is preliminary data.</text>
</comment>
<dbReference type="PROSITE" id="PS51257">
    <property type="entry name" value="PROKAR_LIPOPROTEIN"/>
    <property type="match status" value="1"/>
</dbReference>
<feature type="chain" id="PRO_5047499770" evidence="8">
    <location>
        <begin position="20"/>
        <end position="147"/>
    </location>
</feature>
<dbReference type="SUPFAM" id="SSF46626">
    <property type="entry name" value="Cytochrome c"/>
    <property type="match status" value="1"/>
</dbReference>
<keyword evidence="2 6" id="KW-0349">Heme</keyword>
<evidence type="ECO:0000259" key="9">
    <source>
        <dbReference type="PROSITE" id="PS51007"/>
    </source>
</evidence>
<evidence type="ECO:0000256" key="1">
    <source>
        <dbReference type="ARBA" id="ARBA00022448"/>
    </source>
</evidence>
<reference evidence="11" key="1">
    <citation type="journal article" date="2019" name="Int. J. Syst. Evol. Microbiol.">
        <title>The Global Catalogue of Microorganisms (GCM) 10K type strain sequencing project: providing services to taxonomists for standard genome sequencing and annotation.</title>
        <authorList>
            <consortium name="The Broad Institute Genomics Platform"/>
            <consortium name="The Broad Institute Genome Sequencing Center for Infectious Disease"/>
            <person name="Wu L."/>
            <person name="Ma J."/>
        </authorList>
    </citation>
    <scope>NUCLEOTIDE SEQUENCE [LARGE SCALE GENOMIC DNA]</scope>
    <source>
        <strain evidence="11">KCTC 42441</strain>
    </source>
</reference>
<name>A0ABV7XKP8_9GAMM</name>
<dbReference type="InterPro" id="IPR009056">
    <property type="entry name" value="Cyt_c-like_dom"/>
</dbReference>
<dbReference type="InterPro" id="IPR050597">
    <property type="entry name" value="Cytochrome_c_Oxidase_Subunit"/>
</dbReference>
<keyword evidence="5 6" id="KW-0408">Iron</keyword>
<sequence>MTRSATLLAIALASALVLAGCSGSDTPAGHSSSDRAEGHTTSSAGLPKGHVDAGEQLAHAKGKATGQSCVDCHGEEGNAPIDASYPKLGGQYHDYLAHSLQEYRNGNREHALMSQQAKDLTDQQIADLAAYFGSRPSHLRDLHGVND</sequence>
<keyword evidence="4" id="KW-0249">Electron transport</keyword>
<dbReference type="Pfam" id="PF00034">
    <property type="entry name" value="Cytochrom_C"/>
    <property type="match status" value="1"/>
</dbReference>
<evidence type="ECO:0000256" key="8">
    <source>
        <dbReference type="SAM" id="SignalP"/>
    </source>
</evidence>